<gene>
    <name evidence="2" type="ORF">CEXT_154401</name>
</gene>
<accession>A0AAV4XL11</accession>
<dbReference type="AlphaFoldDB" id="A0AAV4XL11"/>
<feature type="region of interest" description="Disordered" evidence="1">
    <location>
        <begin position="1"/>
        <end position="25"/>
    </location>
</feature>
<reference evidence="2 3" key="1">
    <citation type="submission" date="2021-06" db="EMBL/GenBank/DDBJ databases">
        <title>Caerostris extrusa draft genome.</title>
        <authorList>
            <person name="Kono N."/>
            <person name="Arakawa K."/>
        </authorList>
    </citation>
    <scope>NUCLEOTIDE SEQUENCE [LARGE SCALE GENOMIC DNA]</scope>
</reference>
<dbReference type="EMBL" id="BPLR01017783">
    <property type="protein sequence ID" value="GIY94428.1"/>
    <property type="molecule type" value="Genomic_DNA"/>
</dbReference>
<dbReference type="Proteomes" id="UP001054945">
    <property type="component" value="Unassembled WGS sequence"/>
</dbReference>
<keyword evidence="3" id="KW-1185">Reference proteome</keyword>
<name>A0AAV4XL11_CAEEX</name>
<evidence type="ECO:0000313" key="2">
    <source>
        <dbReference type="EMBL" id="GIY94428.1"/>
    </source>
</evidence>
<feature type="compositionally biased region" description="Basic and acidic residues" evidence="1">
    <location>
        <begin position="13"/>
        <end position="25"/>
    </location>
</feature>
<comment type="caution">
    <text evidence="2">The sequence shown here is derived from an EMBL/GenBank/DDBJ whole genome shotgun (WGS) entry which is preliminary data.</text>
</comment>
<protein>
    <submittedName>
        <fullName evidence="2">Uncharacterized protein</fullName>
    </submittedName>
</protein>
<evidence type="ECO:0000313" key="3">
    <source>
        <dbReference type="Proteomes" id="UP001054945"/>
    </source>
</evidence>
<organism evidence="2 3">
    <name type="scientific">Caerostris extrusa</name>
    <name type="common">Bark spider</name>
    <name type="synonym">Caerostris bankana</name>
    <dbReference type="NCBI Taxonomy" id="172846"/>
    <lineage>
        <taxon>Eukaryota</taxon>
        <taxon>Metazoa</taxon>
        <taxon>Ecdysozoa</taxon>
        <taxon>Arthropoda</taxon>
        <taxon>Chelicerata</taxon>
        <taxon>Arachnida</taxon>
        <taxon>Araneae</taxon>
        <taxon>Araneomorphae</taxon>
        <taxon>Entelegynae</taxon>
        <taxon>Araneoidea</taxon>
        <taxon>Araneidae</taxon>
        <taxon>Caerostris</taxon>
    </lineage>
</organism>
<sequence length="74" mass="8208">MLHSNRWSVCQRGGREAPPSHRPDKCSGEGLSFGRLISIRVAVRWRSYAASCHGKCVPIFGTWHSVLVGIHHGD</sequence>
<proteinExistence type="predicted"/>
<evidence type="ECO:0000256" key="1">
    <source>
        <dbReference type="SAM" id="MobiDB-lite"/>
    </source>
</evidence>